<comment type="similarity">
    <text evidence="1">Belongs to the aspartokinase family.</text>
</comment>
<name>A0A250J3J8_9BACT</name>
<dbReference type="EC" id="2.7.2.4" evidence="2"/>
<evidence type="ECO:0000256" key="7">
    <source>
        <dbReference type="ARBA" id="ARBA00047872"/>
    </source>
</evidence>
<evidence type="ECO:0000313" key="10">
    <source>
        <dbReference type="Proteomes" id="UP000217257"/>
    </source>
</evidence>
<keyword evidence="4" id="KW-0547">Nucleotide-binding</keyword>
<accession>A0A250J3J8</accession>
<keyword evidence="5 9" id="KW-0418">Kinase</keyword>
<evidence type="ECO:0000256" key="1">
    <source>
        <dbReference type="ARBA" id="ARBA00010122"/>
    </source>
</evidence>
<evidence type="ECO:0000256" key="2">
    <source>
        <dbReference type="ARBA" id="ARBA00013059"/>
    </source>
</evidence>
<evidence type="ECO:0000256" key="3">
    <source>
        <dbReference type="ARBA" id="ARBA00022679"/>
    </source>
</evidence>
<dbReference type="RefSeq" id="WP_095986007.1">
    <property type="nucleotide sequence ID" value="NZ_CP022098.1"/>
</dbReference>
<dbReference type="Proteomes" id="UP000217257">
    <property type="component" value="Chromosome"/>
</dbReference>
<dbReference type="GO" id="GO:0004072">
    <property type="term" value="F:aspartate kinase activity"/>
    <property type="evidence" value="ECO:0007669"/>
    <property type="project" value="TreeGrafter"/>
</dbReference>
<dbReference type="PANTHER" id="PTHR21499">
    <property type="entry name" value="ASPARTATE KINASE"/>
    <property type="match status" value="1"/>
</dbReference>
<sequence>MRIQVMKFGGSSFASDEHFHRVASYIQGRVAEGNKVALVVSGLPGATEALRAKCLSINPEPSGETIDCLIPLADTIGAAYCRAALERQRVKVTTLYFSQLGLLTDSNYSRARIQEFDPTPLRTALETHDVVVVPGGQARNAQGQQMWMGKNSSDLSAVAVAAALGVKDCEIYSDVCGVYSSDPNQISGTQLVPEISYDAAIDMSLSGAKVIHHGSVRYAKRHGVEIVCRLNQDDFRVGTRIGQKGAPAVLVLDQRSVVLEFAAQAEQERAVAALSAIEVPFVDMARPGESRLAVTCGFFDVERFLRENNLQPRTLDRYLASEFRRDGSVSRHLPEKSTAQAFSQQLHDQLYSQRGQIGSAA</sequence>
<feature type="domain" description="Aspartate/glutamate/uridylate kinase" evidence="8">
    <location>
        <begin position="3"/>
        <end position="228"/>
    </location>
</feature>
<keyword evidence="3" id="KW-0808">Transferase</keyword>
<dbReference type="AlphaFoldDB" id="A0A250J3J8"/>
<reference evidence="9 10" key="1">
    <citation type="submission" date="2017-06" db="EMBL/GenBank/DDBJ databases">
        <title>Sequencing and comparative analysis of myxobacterial genomes.</title>
        <authorList>
            <person name="Rupp O."/>
            <person name="Goesmann A."/>
            <person name="Sogaard-Andersen L."/>
        </authorList>
    </citation>
    <scope>NUCLEOTIDE SEQUENCE [LARGE SCALE GENOMIC DNA]</scope>
    <source>
        <strain evidence="9 10">DSM 52655</strain>
    </source>
</reference>
<dbReference type="Gene3D" id="3.40.1160.10">
    <property type="entry name" value="Acetylglutamate kinase-like"/>
    <property type="match status" value="1"/>
</dbReference>
<dbReference type="KEGG" id="cfus:CYFUS_003161"/>
<protein>
    <recommendedName>
        <fullName evidence="2">aspartate kinase</fullName>
        <ecNumber evidence="2">2.7.2.4</ecNumber>
    </recommendedName>
</protein>
<dbReference type="SUPFAM" id="SSF53633">
    <property type="entry name" value="Carbamate kinase-like"/>
    <property type="match status" value="1"/>
</dbReference>
<evidence type="ECO:0000313" key="9">
    <source>
        <dbReference type="EMBL" id="ATB37736.1"/>
    </source>
</evidence>
<evidence type="ECO:0000256" key="5">
    <source>
        <dbReference type="ARBA" id="ARBA00022777"/>
    </source>
</evidence>
<dbReference type="PANTHER" id="PTHR21499:SF3">
    <property type="entry name" value="ASPARTOKINASE"/>
    <property type="match status" value="1"/>
</dbReference>
<dbReference type="Pfam" id="PF00696">
    <property type="entry name" value="AA_kinase"/>
    <property type="match status" value="1"/>
</dbReference>
<comment type="catalytic activity">
    <reaction evidence="7">
        <text>L-aspartate + ATP = 4-phospho-L-aspartate + ADP</text>
        <dbReference type="Rhea" id="RHEA:23776"/>
        <dbReference type="ChEBI" id="CHEBI:29991"/>
        <dbReference type="ChEBI" id="CHEBI:30616"/>
        <dbReference type="ChEBI" id="CHEBI:57535"/>
        <dbReference type="ChEBI" id="CHEBI:456216"/>
        <dbReference type="EC" id="2.7.2.4"/>
    </reaction>
</comment>
<evidence type="ECO:0000256" key="6">
    <source>
        <dbReference type="ARBA" id="ARBA00022840"/>
    </source>
</evidence>
<dbReference type="InterPro" id="IPR001048">
    <property type="entry name" value="Asp/Glu/Uridylate_kinase"/>
</dbReference>
<dbReference type="InterPro" id="IPR036393">
    <property type="entry name" value="AceGlu_kinase-like_sf"/>
</dbReference>
<evidence type="ECO:0000259" key="8">
    <source>
        <dbReference type="Pfam" id="PF00696"/>
    </source>
</evidence>
<proteinExistence type="inferred from homology"/>
<dbReference type="EMBL" id="CP022098">
    <property type="protein sequence ID" value="ATB37736.1"/>
    <property type="molecule type" value="Genomic_DNA"/>
</dbReference>
<dbReference type="GO" id="GO:0009090">
    <property type="term" value="P:homoserine biosynthetic process"/>
    <property type="evidence" value="ECO:0007669"/>
    <property type="project" value="TreeGrafter"/>
</dbReference>
<dbReference type="GO" id="GO:0005829">
    <property type="term" value="C:cytosol"/>
    <property type="evidence" value="ECO:0007669"/>
    <property type="project" value="TreeGrafter"/>
</dbReference>
<dbReference type="GO" id="GO:0009089">
    <property type="term" value="P:lysine biosynthetic process via diaminopimelate"/>
    <property type="evidence" value="ECO:0007669"/>
    <property type="project" value="TreeGrafter"/>
</dbReference>
<evidence type="ECO:0000256" key="4">
    <source>
        <dbReference type="ARBA" id="ARBA00022741"/>
    </source>
</evidence>
<organism evidence="9 10">
    <name type="scientific">Cystobacter fuscus</name>
    <dbReference type="NCBI Taxonomy" id="43"/>
    <lineage>
        <taxon>Bacteria</taxon>
        <taxon>Pseudomonadati</taxon>
        <taxon>Myxococcota</taxon>
        <taxon>Myxococcia</taxon>
        <taxon>Myxococcales</taxon>
        <taxon>Cystobacterineae</taxon>
        <taxon>Archangiaceae</taxon>
        <taxon>Cystobacter</taxon>
    </lineage>
</organism>
<keyword evidence="6" id="KW-0067">ATP-binding</keyword>
<gene>
    <name evidence="9" type="ORF">CYFUS_003161</name>
</gene>